<dbReference type="AlphaFoldDB" id="A0A8X6J2L6"/>
<comment type="caution">
    <text evidence="2">The sequence shown here is derived from an EMBL/GenBank/DDBJ whole genome shotgun (WGS) entry which is preliminary data.</text>
</comment>
<feature type="domain" description="Amidase" evidence="1">
    <location>
        <begin position="26"/>
        <end position="265"/>
    </location>
</feature>
<evidence type="ECO:0000313" key="2">
    <source>
        <dbReference type="EMBL" id="GFS28853.1"/>
    </source>
</evidence>
<keyword evidence="2" id="KW-0378">Hydrolase</keyword>
<evidence type="ECO:0000313" key="3">
    <source>
        <dbReference type="Proteomes" id="UP000886998"/>
    </source>
</evidence>
<dbReference type="OrthoDB" id="6423370at2759"/>
<dbReference type="Proteomes" id="UP000886998">
    <property type="component" value="Unassembled WGS sequence"/>
</dbReference>
<dbReference type="Pfam" id="PF01425">
    <property type="entry name" value="Amidase"/>
    <property type="match status" value="1"/>
</dbReference>
<proteinExistence type="predicted"/>
<organism evidence="2 3">
    <name type="scientific">Trichonephila inaurata madagascariensis</name>
    <dbReference type="NCBI Taxonomy" id="2747483"/>
    <lineage>
        <taxon>Eukaryota</taxon>
        <taxon>Metazoa</taxon>
        <taxon>Ecdysozoa</taxon>
        <taxon>Arthropoda</taxon>
        <taxon>Chelicerata</taxon>
        <taxon>Arachnida</taxon>
        <taxon>Araneae</taxon>
        <taxon>Araneomorphae</taxon>
        <taxon>Entelegynae</taxon>
        <taxon>Araneoidea</taxon>
        <taxon>Nephilidae</taxon>
        <taxon>Trichonephila</taxon>
        <taxon>Trichonephila inaurata</taxon>
    </lineage>
</organism>
<evidence type="ECO:0000259" key="1">
    <source>
        <dbReference type="Pfam" id="PF01425"/>
    </source>
</evidence>
<dbReference type="GO" id="GO:0012505">
    <property type="term" value="C:endomembrane system"/>
    <property type="evidence" value="ECO:0007669"/>
    <property type="project" value="TreeGrafter"/>
</dbReference>
<sequence>MPLVLGLVSNLGTHPTPESTLIPYISTGPMCRYAEDLIISMRVLSSQSGVPVNFGQKVDFKKLKIYYMKEIRSPMIAPVNSDIALALKSAVSYFTKNYNLEAEEVKMDSLYDANRAVMNLICSRMKDFKATLTAGKGKFINEKLEMVKFLFGKSTLSKGPLVALNGSKIKLFLPDRSRTPYYEKLVKSWADEFDSFLDENSILLMPTLPISAPYHDEMALFVPSTCYTSIFNVLGFPSTQCPLGFNSNGMPHGIQIVGCKNNDALTIACAVELEKAFGGWKEPGI</sequence>
<dbReference type="SUPFAM" id="SSF75304">
    <property type="entry name" value="Amidase signature (AS) enzymes"/>
    <property type="match status" value="1"/>
</dbReference>
<dbReference type="GO" id="GO:0016787">
    <property type="term" value="F:hydrolase activity"/>
    <property type="evidence" value="ECO:0007669"/>
    <property type="project" value="UniProtKB-KW"/>
</dbReference>
<name>A0A8X6J2L6_9ARAC</name>
<protein>
    <submittedName>
        <fullName evidence="2">Fatty-acid amide hydrolase 2-A</fullName>
    </submittedName>
</protein>
<dbReference type="InterPro" id="IPR052739">
    <property type="entry name" value="FAAH2"/>
</dbReference>
<reference evidence="2" key="1">
    <citation type="submission" date="2020-08" db="EMBL/GenBank/DDBJ databases">
        <title>Multicomponent nature underlies the extraordinary mechanical properties of spider dragline silk.</title>
        <authorList>
            <person name="Kono N."/>
            <person name="Nakamura H."/>
            <person name="Mori M."/>
            <person name="Yoshida Y."/>
            <person name="Ohtoshi R."/>
            <person name="Malay A.D."/>
            <person name="Moran D.A.P."/>
            <person name="Tomita M."/>
            <person name="Numata K."/>
            <person name="Arakawa K."/>
        </authorList>
    </citation>
    <scope>NUCLEOTIDE SEQUENCE</scope>
</reference>
<dbReference type="PANTHER" id="PTHR43372">
    <property type="entry name" value="FATTY-ACID AMIDE HYDROLASE"/>
    <property type="match status" value="1"/>
</dbReference>
<dbReference type="Gene3D" id="3.90.1300.10">
    <property type="entry name" value="Amidase signature (AS) domain"/>
    <property type="match status" value="1"/>
</dbReference>
<dbReference type="EMBL" id="BMAV01023950">
    <property type="protein sequence ID" value="GFS28853.1"/>
    <property type="molecule type" value="Genomic_DNA"/>
</dbReference>
<keyword evidence="3" id="KW-1185">Reference proteome</keyword>
<dbReference type="InterPro" id="IPR023631">
    <property type="entry name" value="Amidase_dom"/>
</dbReference>
<dbReference type="InterPro" id="IPR036928">
    <property type="entry name" value="AS_sf"/>
</dbReference>
<accession>A0A8X6J2L6</accession>
<dbReference type="PANTHER" id="PTHR43372:SF4">
    <property type="entry name" value="FATTY-ACID AMIDE HYDROLASE 2"/>
    <property type="match status" value="1"/>
</dbReference>
<gene>
    <name evidence="2" type="primary">faah2a</name>
    <name evidence="2" type="ORF">TNIN_188141</name>
</gene>